<dbReference type="RefSeq" id="WP_137630821.1">
    <property type="nucleotide sequence ID" value="NZ_BJDO01000015.1"/>
</dbReference>
<evidence type="ECO:0000313" key="3">
    <source>
        <dbReference type="Proteomes" id="UP001596190"/>
    </source>
</evidence>
<organism evidence="2 3">
    <name type="scientific">Secundilactobacillus hailunensis</name>
    <dbReference type="NCBI Taxonomy" id="2559923"/>
    <lineage>
        <taxon>Bacteria</taxon>
        <taxon>Bacillati</taxon>
        <taxon>Bacillota</taxon>
        <taxon>Bacilli</taxon>
        <taxon>Lactobacillales</taxon>
        <taxon>Lactobacillaceae</taxon>
        <taxon>Secundilactobacillus</taxon>
    </lineage>
</organism>
<name>A0ABW1T920_9LACO</name>
<protein>
    <submittedName>
        <fullName evidence="2">Uncharacterized protein</fullName>
    </submittedName>
</protein>
<keyword evidence="1" id="KW-0732">Signal</keyword>
<feature type="chain" id="PRO_5045142610" evidence="1">
    <location>
        <begin position="29"/>
        <end position="222"/>
    </location>
</feature>
<feature type="signal peptide" evidence="1">
    <location>
        <begin position="1"/>
        <end position="28"/>
    </location>
</feature>
<gene>
    <name evidence="2" type="ORF">ACFP1H_06190</name>
</gene>
<evidence type="ECO:0000256" key="1">
    <source>
        <dbReference type="SAM" id="SignalP"/>
    </source>
</evidence>
<sequence length="222" mass="24857">MKIKKIISLTAVTLFAALGFGLSTQANAATKKTNDYAVTTRQVKSGKVTLPANTRVPVSHKSTKNHKTYASIDLTPMSYGIRHETNATSITIPYSHNLKTLKSNYPTPLILGKGFKYDSNTWTKTPKLTFTANNYVEYFAKGNLKQKPTSSTKITKTSQKGNVTYYYAKKNMLKLPDKRISKKGNYQYRLTVQKNKVVPADLSISYSIGNSKNYFYQPTLKA</sequence>
<dbReference type="EMBL" id="JBHSSA010000049">
    <property type="protein sequence ID" value="MFC6254173.1"/>
    <property type="molecule type" value="Genomic_DNA"/>
</dbReference>
<keyword evidence="3" id="KW-1185">Reference proteome</keyword>
<proteinExistence type="predicted"/>
<evidence type="ECO:0000313" key="2">
    <source>
        <dbReference type="EMBL" id="MFC6254173.1"/>
    </source>
</evidence>
<dbReference type="Proteomes" id="UP001596190">
    <property type="component" value="Unassembled WGS sequence"/>
</dbReference>
<reference evidence="3" key="1">
    <citation type="journal article" date="2019" name="Int. J. Syst. Evol. Microbiol.">
        <title>The Global Catalogue of Microorganisms (GCM) 10K type strain sequencing project: providing services to taxonomists for standard genome sequencing and annotation.</title>
        <authorList>
            <consortium name="The Broad Institute Genomics Platform"/>
            <consortium name="The Broad Institute Genome Sequencing Center for Infectious Disease"/>
            <person name="Wu L."/>
            <person name="Ma J."/>
        </authorList>
    </citation>
    <scope>NUCLEOTIDE SEQUENCE [LARGE SCALE GENOMIC DNA]</scope>
    <source>
        <strain evidence="3">CCM 8950</strain>
    </source>
</reference>
<accession>A0ABW1T920</accession>
<comment type="caution">
    <text evidence="2">The sequence shown here is derived from an EMBL/GenBank/DDBJ whole genome shotgun (WGS) entry which is preliminary data.</text>
</comment>